<gene>
    <name evidence="10" type="ORF">A6E15_01350</name>
</gene>
<evidence type="ECO:0000256" key="8">
    <source>
        <dbReference type="SAM" id="Phobius"/>
    </source>
</evidence>
<dbReference type="RefSeq" id="WP_076143059.1">
    <property type="nucleotide sequence ID" value="NZ_LWLN01000001.1"/>
</dbReference>
<evidence type="ECO:0000256" key="5">
    <source>
        <dbReference type="ARBA" id="ARBA00022989"/>
    </source>
</evidence>
<proteinExistence type="predicted"/>
<keyword evidence="6 8" id="KW-0472">Membrane</keyword>
<evidence type="ECO:0000256" key="1">
    <source>
        <dbReference type="ARBA" id="ARBA00004651"/>
    </source>
</evidence>
<evidence type="ECO:0000256" key="6">
    <source>
        <dbReference type="ARBA" id="ARBA00023136"/>
    </source>
</evidence>
<dbReference type="InterPro" id="IPR036259">
    <property type="entry name" value="MFS_trans_sf"/>
</dbReference>
<feature type="transmembrane region" description="Helical" evidence="8">
    <location>
        <begin position="15"/>
        <end position="32"/>
    </location>
</feature>
<feature type="transmembrane region" description="Helical" evidence="8">
    <location>
        <begin position="149"/>
        <end position="169"/>
    </location>
</feature>
<evidence type="ECO:0000256" key="7">
    <source>
        <dbReference type="SAM" id="MobiDB-lite"/>
    </source>
</evidence>
<keyword evidence="5 8" id="KW-1133">Transmembrane helix</keyword>
<dbReference type="GO" id="GO:0022857">
    <property type="term" value="F:transmembrane transporter activity"/>
    <property type="evidence" value="ECO:0007669"/>
    <property type="project" value="InterPro"/>
</dbReference>
<feature type="transmembrane region" description="Helical" evidence="8">
    <location>
        <begin position="295"/>
        <end position="312"/>
    </location>
</feature>
<dbReference type="InterPro" id="IPR020846">
    <property type="entry name" value="MFS_dom"/>
</dbReference>
<name>A0A1S8ASR3_9EURY</name>
<dbReference type="PANTHER" id="PTHR23517">
    <property type="entry name" value="RESISTANCE PROTEIN MDTM, PUTATIVE-RELATED-RELATED"/>
    <property type="match status" value="1"/>
</dbReference>
<dbReference type="PROSITE" id="PS00216">
    <property type="entry name" value="SUGAR_TRANSPORT_1"/>
    <property type="match status" value="1"/>
</dbReference>
<evidence type="ECO:0000256" key="3">
    <source>
        <dbReference type="ARBA" id="ARBA00022475"/>
    </source>
</evidence>
<feature type="transmembrane region" description="Helical" evidence="8">
    <location>
        <begin position="318"/>
        <end position="337"/>
    </location>
</feature>
<dbReference type="PROSITE" id="PS50850">
    <property type="entry name" value="MFS"/>
    <property type="match status" value="1"/>
</dbReference>
<evidence type="ECO:0000256" key="2">
    <source>
        <dbReference type="ARBA" id="ARBA00022448"/>
    </source>
</evidence>
<sequence>MSGQTDLKQGIREHLGQFSLHVLLVFATGLTIGSERTVVPVLGEDVLGVESFFVIGSFVVSFGFVKALLNLYAGKWGEEYGRKPVLVLGWLTALPIPVILIYAPSWSWITVGNILLGINQALTWSMAINAKIDLASPDQRGLAVGIDEAFGYTGVAAGAWITGVIAGQWNLRPEPFYFLAIVVVLAFLISIFLIKETVHLAQLEGDDDHHDANLPFNEVLKRATYGDKTLFAAAQAGHIENFVDTLFWIAVPLYLTSQGLAIEAVGVVVGVHSAMYFLQIGTGGLADRIGRRPPVVAGMFVAGAGVLGMVFVDSYLPWAVLAGVSGLGMALLYPNLMTVPSDAAHPTWRSAGMGVYRMWRDSGYGVGAILIGLTMQFVNTEAAFYMTALLMFVSGAVVFLWMEETHPDFGTHEPPAPAREAPGQVTAED</sequence>
<evidence type="ECO:0000256" key="4">
    <source>
        <dbReference type="ARBA" id="ARBA00022692"/>
    </source>
</evidence>
<dbReference type="Gene3D" id="1.20.1250.20">
    <property type="entry name" value="MFS general substrate transporter like domains"/>
    <property type="match status" value="2"/>
</dbReference>
<feature type="transmembrane region" description="Helical" evidence="8">
    <location>
        <begin position="383"/>
        <end position="402"/>
    </location>
</feature>
<protein>
    <submittedName>
        <fullName evidence="10">MFS transporter</fullName>
    </submittedName>
</protein>
<evidence type="ECO:0000259" key="9">
    <source>
        <dbReference type="PROSITE" id="PS50850"/>
    </source>
</evidence>
<feature type="transmembrane region" description="Helical" evidence="8">
    <location>
        <begin position="52"/>
        <end position="73"/>
    </location>
</feature>
<dbReference type="PANTHER" id="PTHR23517:SF3">
    <property type="entry name" value="INTEGRAL MEMBRANE TRANSPORT PROTEIN"/>
    <property type="match status" value="1"/>
</dbReference>
<feature type="region of interest" description="Disordered" evidence="7">
    <location>
        <begin position="410"/>
        <end position="429"/>
    </location>
</feature>
<dbReference type="SUPFAM" id="SSF103473">
    <property type="entry name" value="MFS general substrate transporter"/>
    <property type="match status" value="1"/>
</dbReference>
<keyword evidence="11" id="KW-1185">Reference proteome</keyword>
<feature type="transmembrane region" description="Helical" evidence="8">
    <location>
        <begin position="358"/>
        <end position="377"/>
    </location>
</feature>
<dbReference type="GO" id="GO:0005886">
    <property type="term" value="C:plasma membrane"/>
    <property type="evidence" value="ECO:0007669"/>
    <property type="project" value="UniProtKB-SubCell"/>
</dbReference>
<dbReference type="InterPro" id="IPR050171">
    <property type="entry name" value="MFS_Transporters"/>
</dbReference>
<comment type="caution">
    <text evidence="10">The sequence shown here is derived from an EMBL/GenBank/DDBJ whole genome shotgun (WGS) entry which is preliminary data.</text>
</comment>
<dbReference type="InterPro" id="IPR005829">
    <property type="entry name" value="Sugar_transporter_CS"/>
</dbReference>
<feature type="domain" description="Major facilitator superfamily (MFS) profile" evidence="9">
    <location>
        <begin position="17"/>
        <end position="406"/>
    </location>
</feature>
<dbReference type="CDD" id="cd17325">
    <property type="entry name" value="MFS_MdtG_SLC18_like"/>
    <property type="match status" value="1"/>
</dbReference>
<dbReference type="InterPro" id="IPR011701">
    <property type="entry name" value="MFS"/>
</dbReference>
<accession>A0A1S8ASR3</accession>
<keyword evidence="3" id="KW-1003">Cell membrane</keyword>
<evidence type="ECO:0000313" key="11">
    <source>
        <dbReference type="Proteomes" id="UP000189370"/>
    </source>
</evidence>
<keyword evidence="2" id="KW-0813">Transport</keyword>
<dbReference type="Proteomes" id="UP000189370">
    <property type="component" value="Unassembled WGS sequence"/>
</dbReference>
<organism evidence="10 11">
    <name type="scientific">Natrinema saccharevitans</name>
    <dbReference type="NCBI Taxonomy" id="301967"/>
    <lineage>
        <taxon>Archaea</taxon>
        <taxon>Methanobacteriati</taxon>
        <taxon>Methanobacteriota</taxon>
        <taxon>Stenosarchaea group</taxon>
        <taxon>Halobacteria</taxon>
        <taxon>Halobacteriales</taxon>
        <taxon>Natrialbaceae</taxon>
        <taxon>Natrinema</taxon>
    </lineage>
</organism>
<feature type="transmembrane region" description="Helical" evidence="8">
    <location>
        <begin position="175"/>
        <end position="194"/>
    </location>
</feature>
<feature type="transmembrane region" description="Helical" evidence="8">
    <location>
        <begin position="85"/>
        <end position="103"/>
    </location>
</feature>
<dbReference type="STRING" id="301967.A6E15_01350"/>
<keyword evidence="4 8" id="KW-0812">Transmembrane</keyword>
<dbReference type="AlphaFoldDB" id="A0A1S8ASR3"/>
<reference evidence="11" key="1">
    <citation type="submission" date="2016-04" db="EMBL/GenBank/DDBJ databases">
        <authorList>
            <person name="Chen S.-C."/>
            <person name="Lai M.-C."/>
        </authorList>
    </citation>
    <scope>NUCLEOTIDE SEQUENCE [LARGE SCALE GENOMIC DNA]</scope>
    <source>
        <strain evidence="11">AB14</strain>
    </source>
</reference>
<dbReference type="EMBL" id="LWLN01000001">
    <property type="protein sequence ID" value="OLZ39712.1"/>
    <property type="molecule type" value="Genomic_DNA"/>
</dbReference>
<dbReference type="Pfam" id="PF07690">
    <property type="entry name" value="MFS_1"/>
    <property type="match status" value="2"/>
</dbReference>
<evidence type="ECO:0000313" key="10">
    <source>
        <dbReference type="EMBL" id="OLZ39712.1"/>
    </source>
</evidence>
<dbReference type="OrthoDB" id="117970at2157"/>
<comment type="subcellular location">
    <subcellularLocation>
        <location evidence="1">Cell membrane</location>
        <topology evidence="1">Multi-pass membrane protein</topology>
    </subcellularLocation>
</comment>